<name>A0A168R326_ABSGL</name>
<keyword evidence="3" id="KW-1185">Reference proteome</keyword>
<reference evidence="2" key="1">
    <citation type="submission" date="2016-04" db="EMBL/GenBank/DDBJ databases">
        <authorList>
            <person name="Evans L.H."/>
            <person name="Alamgir A."/>
            <person name="Owens N."/>
            <person name="Weber N.D."/>
            <person name="Virtaneva K."/>
            <person name="Barbian K."/>
            <person name="Babar A."/>
            <person name="Rosenke K."/>
        </authorList>
    </citation>
    <scope>NUCLEOTIDE SEQUENCE [LARGE SCALE GENOMIC DNA]</scope>
    <source>
        <strain evidence="2">CBS 101.48</strain>
    </source>
</reference>
<dbReference type="OrthoDB" id="2330750at2759"/>
<dbReference type="AlphaFoldDB" id="A0A168R326"/>
<protein>
    <submittedName>
        <fullName evidence="2">Uncharacterized protein</fullName>
    </submittedName>
</protein>
<feature type="compositionally biased region" description="Low complexity" evidence="1">
    <location>
        <begin position="19"/>
        <end position="28"/>
    </location>
</feature>
<gene>
    <name evidence="2" type="primary">ABSGL_11890.1 scaffold 12357</name>
</gene>
<evidence type="ECO:0000256" key="1">
    <source>
        <dbReference type="SAM" id="MobiDB-lite"/>
    </source>
</evidence>
<evidence type="ECO:0000313" key="2">
    <source>
        <dbReference type="EMBL" id="SAM06014.1"/>
    </source>
</evidence>
<accession>A0A168R326</accession>
<feature type="compositionally biased region" description="Polar residues" evidence="1">
    <location>
        <begin position="215"/>
        <end position="231"/>
    </location>
</feature>
<dbReference type="EMBL" id="LT554489">
    <property type="protein sequence ID" value="SAM06014.1"/>
    <property type="molecule type" value="Genomic_DNA"/>
</dbReference>
<dbReference type="Proteomes" id="UP000078561">
    <property type="component" value="Unassembled WGS sequence"/>
</dbReference>
<dbReference type="InParanoid" id="A0A168R326"/>
<feature type="region of interest" description="Disordered" evidence="1">
    <location>
        <begin position="157"/>
        <end position="301"/>
    </location>
</feature>
<feature type="compositionally biased region" description="Polar residues" evidence="1">
    <location>
        <begin position="268"/>
        <end position="279"/>
    </location>
</feature>
<evidence type="ECO:0000313" key="3">
    <source>
        <dbReference type="Proteomes" id="UP000078561"/>
    </source>
</evidence>
<organism evidence="2">
    <name type="scientific">Absidia glauca</name>
    <name type="common">Pin mould</name>
    <dbReference type="NCBI Taxonomy" id="4829"/>
    <lineage>
        <taxon>Eukaryota</taxon>
        <taxon>Fungi</taxon>
        <taxon>Fungi incertae sedis</taxon>
        <taxon>Mucoromycota</taxon>
        <taxon>Mucoromycotina</taxon>
        <taxon>Mucoromycetes</taxon>
        <taxon>Mucorales</taxon>
        <taxon>Cunninghamellaceae</taxon>
        <taxon>Absidia</taxon>
    </lineage>
</organism>
<proteinExistence type="predicted"/>
<feature type="region of interest" description="Disordered" evidence="1">
    <location>
        <begin position="1"/>
        <end position="33"/>
    </location>
</feature>
<sequence>MVESGRSRTSALQRLKRWPTTSPSSSTTHRLESKKHNVTMESNFFQPIDHENLVQGMLYIMKVKIVTIGLFEGWNDDMCCFSILRSDTKSMRWSEARYLPGDFYAFDAFDDAGNPPVYLWTRFLHIQIPVNWFSLFEEARRRQRMWNMDLQQQYLYQQQQQEQQVDDYDTTSFPPPPSSISSLPLDGNNATHSVAGHDRLDMGTPFSDVRHGSPTIYSDTFANHPTSNSHSAADGHSLHQSNRDDRRMVYSPTPSIQYPGTRRAPTSCFDSSSITTPSLSHHPLEDQKSDNPLSYLQPRDKTMIYHYPP</sequence>